<evidence type="ECO:0000313" key="2">
    <source>
        <dbReference type="Proteomes" id="UP000678679"/>
    </source>
</evidence>
<dbReference type="RefSeq" id="WP_169663088.1">
    <property type="nucleotide sequence ID" value="NZ_CP076132.1"/>
</dbReference>
<keyword evidence="2" id="KW-1185">Reference proteome</keyword>
<reference evidence="1 2" key="1">
    <citation type="submission" date="2021-05" db="EMBL/GenBank/DDBJ databases">
        <title>Comparative genomic studies on the polysaccharide-degrading batcterial strains of the Flammeovirga genus.</title>
        <authorList>
            <person name="Zewei F."/>
            <person name="Zheng Z."/>
            <person name="Yu L."/>
            <person name="Ruyue G."/>
            <person name="Yanhong M."/>
            <person name="Yuanyuan C."/>
            <person name="Jingyan G."/>
            <person name="Wenjun H."/>
        </authorList>
    </citation>
    <scope>NUCLEOTIDE SEQUENCE [LARGE SCALE GENOMIC DNA]</scope>
    <source>
        <strain evidence="1 2">NBRC:100898</strain>
    </source>
</reference>
<evidence type="ECO:0000313" key="1">
    <source>
        <dbReference type="EMBL" id="QWG00517.1"/>
    </source>
</evidence>
<proteinExistence type="predicted"/>
<accession>A0AAX1N365</accession>
<protein>
    <submittedName>
        <fullName evidence="1">Uncharacterized protein</fullName>
    </submittedName>
</protein>
<organism evidence="1 2">
    <name type="scientific">Flammeovirga yaeyamensis</name>
    <dbReference type="NCBI Taxonomy" id="367791"/>
    <lineage>
        <taxon>Bacteria</taxon>
        <taxon>Pseudomonadati</taxon>
        <taxon>Bacteroidota</taxon>
        <taxon>Cytophagia</taxon>
        <taxon>Cytophagales</taxon>
        <taxon>Flammeovirgaceae</taxon>
        <taxon>Flammeovirga</taxon>
    </lineage>
</organism>
<gene>
    <name evidence="1" type="ORF">KMW28_12725</name>
</gene>
<dbReference type="EMBL" id="CP076132">
    <property type="protein sequence ID" value="QWG00517.1"/>
    <property type="molecule type" value="Genomic_DNA"/>
</dbReference>
<name>A0AAX1N365_9BACT</name>
<dbReference type="Proteomes" id="UP000678679">
    <property type="component" value="Chromosome 1"/>
</dbReference>
<dbReference type="AlphaFoldDB" id="A0AAX1N365"/>
<sequence>MSTKAYLNQFGIRLEKEKFFCDYSIIQINVVSKWSYKDLFLDKVIEGVHAIMSKEKGKSIFLLADASKSNLILSYLDNAIKKENKGYSKPFLLNESTVKDDVLFQLLLNSLGNADKIGYSNITGQIFYKLKSKGKEQIALKIDIDENCVVSLKVTTFSPRRLVFHYNKNCSQDKRKKILSRPTYVFDADTLTFRRDLHESDDCYIQGKVTKTKNNVDFMGLNIEEFENTKIQVLIDILNEIKSVYSEYNLQFNQFCFESFCDCLISGNSFRSITKPIYYYNNTSVGVDIDDYLSELGLQCAELKSLNDVGENDFLLNIVNSKEFYTGKNDPHLKGDQKFIYQNIIAEQFNKSNSKKAYLSKVLQEMTIKEDIYFQKMINSNWINYKLINPISFYQYEHSEEERVSDLLILSISTNGLIEFDQKFFSTYIPKNDVFHKDKMTGSNVEGGIVYNNSFYIIEKTTLRSFPMIDWLNTQKKEYYNKVELSLMELREITESFREEYPESKSLKRFNDLKTDLDKSLKVDLSIEEVRKLFFRWGPHPLEKLLLSKIKEELDVKVEKGIKSSSDIELYGNSLFNLCYHKNGNEIYYWAQSPSKEHKFKLDKTNVIRKVTCVNGKMDESLIKILFEMMKVDFVRVNAPTVLPFPFKYLREHLKIGKIDFIQNELNKML</sequence>
<dbReference type="KEGG" id="fya:KMW28_12725"/>